<evidence type="ECO:0000256" key="1">
    <source>
        <dbReference type="ARBA" id="ARBA00004997"/>
    </source>
</evidence>
<dbReference type="SUPFAM" id="SSF51621">
    <property type="entry name" value="Phosphoenolpyruvate/pyruvate domain"/>
    <property type="match status" value="1"/>
</dbReference>
<keyword evidence="10" id="KW-0324">Glycolysis</keyword>
<dbReference type="InterPro" id="IPR001697">
    <property type="entry name" value="Pyr_Knase"/>
</dbReference>
<dbReference type="Gene3D" id="2.40.33.10">
    <property type="entry name" value="PK beta-barrel domain-like"/>
    <property type="match status" value="1"/>
</dbReference>
<sequence length="111" mass="12091">MTLPPHAPIHDPIRRTKIVATLGPASDRDGVLEAMIGAGVDVVRLNFSHGAPDDHRRRLVRVREIADRLGRSVAALGDLQGPKIRIARFRDGAVDLEEGQPFILDMALDGN</sequence>
<proteinExistence type="inferred from homology"/>
<comment type="similarity">
    <text evidence="2">Belongs to the pyruvate kinase family.</text>
</comment>
<gene>
    <name evidence="13" type="ORF">MKP05_02865</name>
</gene>
<dbReference type="EC" id="2.7.1.40" evidence="3"/>
<comment type="pathway">
    <text evidence="1">Carbohydrate degradation; glycolysis; pyruvate from D-glyceraldehyde 3-phosphate: step 5/5.</text>
</comment>
<feature type="non-terminal residue" evidence="13">
    <location>
        <position position="111"/>
    </location>
</feature>
<evidence type="ECO:0000313" key="13">
    <source>
        <dbReference type="EMBL" id="MCH4562068.1"/>
    </source>
</evidence>
<keyword evidence="14" id="KW-1185">Reference proteome</keyword>
<comment type="caution">
    <text evidence="13">The sequence shown here is derived from an EMBL/GenBank/DDBJ whole genome shotgun (WGS) entry which is preliminary data.</text>
</comment>
<evidence type="ECO:0000256" key="10">
    <source>
        <dbReference type="ARBA" id="ARBA00023152"/>
    </source>
</evidence>
<evidence type="ECO:0000256" key="3">
    <source>
        <dbReference type="ARBA" id="ARBA00012142"/>
    </source>
</evidence>
<protein>
    <recommendedName>
        <fullName evidence="3">pyruvate kinase</fullName>
        <ecNumber evidence="3">2.7.1.40</ecNumber>
    </recommendedName>
</protein>
<dbReference type="PANTHER" id="PTHR11817">
    <property type="entry name" value="PYRUVATE KINASE"/>
    <property type="match status" value="1"/>
</dbReference>
<reference evidence="13 14" key="1">
    <citation type="submission" date="2022-02" db="EMBL/GenBank/DDBJ databases">
        <title>Halomonas fukangensis sp. nov., a halophilic bacterium isolated from a bulk soil of Kalidium foliatum at Fukang.</title>
        <authorList>
            <person name="Huang Y."/>
        </authorList>
    </citation>
    <scope>NUCLEOTIDE SEQUENCE [LARGE SCALE GENOMIC DNA]</scope>
    <source>
        <strain evidence="13 14">EGI 63088</strain>
    </source>
</reference>
<keyword evidence="9" id="KW-0460">Magnesium</keyword>
<keyword evidence="11 13" id="KW-0670">Pyruvate</keyword>
<evidence type="ECO:0000256" key="5">
    <source>
        <dbReference type="ARBA" id="ARBA00022723"/>
    </source>
</evidence>
<evidence type="ECO:0000259" key="12">
    <source>
        <dbReference type="Pfam" id="PF00224"/>
    </source>
</evidence>
<keyword evidence="8" id="KW-0067">ATP-binding</keyword>
<dbReference type="EMBL" id="JAKVPY010000003">
    <property type="protein sequence ID" value="MCH4562068.1"/>
    <property type="molecule type" value="Genomic_DNA"/>
</dbReference>
<dbReference type="RefSeq" id="WP_240566935.1">
    <property type="nucleotide sequence ID" value="NZ_JAKVPY010000003.1"/>
</dbReference>
<evidence type="ECO:0000256" key="11">
    <source>
        <dbReference type="ARBA" id="ARBA00023317"/>
    </source>
</evidence>
<dbReference type="Proteomes" id="UP001202117">
    <property type="component" value="Unassembled WGS sequence"/>
</dbReference>
<evidence type="ECO:0000256" key="2">
    <source>
        <dbReference type="ARBA" id="ARBA00008663"/>
    </source>
</evidence>
<keyword evidence="6" id="KW-0547">Nucleotide-binding</keyword>
<dbReference type="GO" id="GO:0016301">
    <property type="term" value="F:kinase activity"/>
    <property type="evidence" value="ECO:0007669"/>
    <property type="project" value="UniProtKB-KW"/>
</dbReference>
<evidence type="ECO:0000256" key="9">
    <source>
        <dbReference type="ARBA" id="ARBA00022842"/>
    </source>
</evidence>
<organism evidence="13 14">
    <name type="scientific">Halomonas flagellata</name>
    <dbReference type="NCBI Taxonomy" id="2920385"/>
    <lineage>
        <taxon>Bacteria</taxon>
        <taxon>Pseudomonadati</taxon>
        <taxon>Pseudomonadota</taxon>
        <taxon>Gammaproteobacteria</taxon>
        <taxon>Oceanospirillales</taxon>
        <taxon>Halomonadaceae</taxon>
        <taxon>Halomonas</taxon>
    </lineage>
</organism>
<dbReference type="Pfam" id="PF00224">
    <property type="entry name" value="PK"/>
    <property type="match status" value="1"/>
</dbReference>
<evidence type="ECO:0000313" key="14">
    <source>
        <dbReference type="Proteomes" id="UP001202117"/>
    </source>
</evidence>
<dbReference type="InterPro" id="IPR040442">
    <property type="entry name" value="Pyrv_kinase-like_dom_sf"/>
</dbReference>
<dbReference type="InterPro" id="IPR015793">
    <property type="entry name" value="Pyrv_Knase_brl"/>
</dbReference>
<keyword evidence="5" id="KW-0479">Metal-binding</keyword>
<evidence type="ECO:0000256" key="8">
    <source>
        <dbReference type="ARBA" id="ARBA00022840"/>
    </source>
</evidence>
<keyword evidence="4" id="KW-0808">Transferase</keyword>
<dbReference type="InterPro" id="IPR015813">
    <property type="entry name" value="Pyrv/PenolPyrv_kinase-like_dom"/>
</dbReference>
<keyword evidence="7 13" id="KW-0418">Kinase</keyword>
<name>A0ABS9RQE4_9GAMM</name>
<accession>A0ABS9RQE4</accession>
<evidence type="ECO:0000256" key="6">
    <source>
        <dbReference type="ARBA" id="ARBA00022741"/>
    </source>
</evidence>
<evidence type="ECO:0000256" key="4">
    <source>
        <dbReference type="ARBA" id="ARBA00022679"/>
    </source>
</evidence>
<feature type="domain" description="Pyruvate kinase barrel" evidence="12">
    <location>
        <begin position="13"/>
        <end position="105"/>
    </location>
</feature>
<dbReference type="InterPro" id="IPR015806">
    <property type="entry name" value="Pyrv_Knase_insert_dom_sf"/>
</dbReference>
<evidence type="ECO:0000256" key="7">
    <source>
        <dbReference type="ARBA" id="ARBA00022777"/>
    </source>
</evidence>
<dbReference type="Gene3D" id="3.20.20.60">
    <property type="entry name" value="Phosphoenolpyruvate-binding domains"/>
    <property type="match status" value="1"/>
</dbReference>